<dbReference type="Gene3D" id="3.30.530.20">
    <property type="match status" value="1"/>
</dbReference>
<reference evidence="1 2" key="1">
    <citation type="submission" date="2016-10" db="EMBL/GenBank/DDBJ databases">
        <authorList>
            <person name="de Groot N.N."/>
        </authorList>
    </citation>
    <scope>NUCLEOTIDE SEQUENCE [LARGE SCALE GENOMIC DNA]</scope>
    <source>
        <strain evidence="1 2">CGMCC 1.11147</strain>
    </source>
</reference>
<dbReference type="OrthoDB" id="4483486at2"/>
<dbReference type="STRING" id="1005944.SAMN05192576_3648"/>
<gene>
    <name evidence="1" type="ORF">SAMN05192576_3648</name>
</gene>
<dbReference type="Proteomes" id="UP000199004">
    <property type="component" value="Unassembled WGS sequence"/>
</dbReference>
<accession>A0A1H0I1G8</accession>
<evidence type="ECO:0000313" key="2">
    <source>
        <dbReference type="Proteomes" id="UP000199004"/>
    </source>
</evidence>
<dbReference type="RefSeq" id="WP_091026240.1">
    <property type="nucleotide sequence ID" value="NZ_BKAE01000009.1"/>
</dbReference>
<keyword evidence="2" id="KW-1185">Reference proteome</keyword>
<evidence type="ECO:0000313" key="1">
    <source>
        <dbReference type="EMBL" id="SDO25235.1"/>
    </source>
</evidence>
<dbReference type="InterPro" id="IPR019587">
    <property type="entry name" value="Polyketide_cyclase/dehydratase"/>
</dbReference>
<dbReference type="SUPFAM" id="SSF55961">
    <property type="entry name" value="Bet v1-like"/>
    <property type="match status" value="1"/>
</dbReference>
<dbReference type="Pfam" id="PF10604">
    <property type="entry name" value="Polyketide_cyc2"/>
    <property type="match status" value="1"/>
</dbReference>
<protein>
    <submittedName>
        <fullName evidence="1">Polyketide cyclase / dehydrase and lipid transport</fullName>
    </submittedName>
</protein>
<organism evidence="1 2">
    <name type="scientific">Nocardioides szechwanensis</name>
    <dbReference type="NCBI Taxonomy" id="1005944"/>
    <lineage>
        <taxon>Bacteria</taxon>
        <taxon>Bacillati</taxon>
        <taxon>Actinomycetota</taxon>
        <taxon>Actinomycetes</taxon>
        <taxon>Propionibacteriales</taxon>
        <taxon>Nocardioidaceae</taxon>
        <taxon>Nocardioides</taxon>
    </lineage>
</organism>
<dbReference type="CDD" id="cd07812">
    <property type="entry name" value="SRPBCC"/>
    <property type="match status" value="1"/>
</dbReference>
<dbReference type="InterPro" id="IPR023393">
    <property type="entry name" value="START-like_dom_sf"/>
</dbReference>
<proteinExistence type="predicted"/>
<name>A0A1H0I1G8_9ACTN</name>
<sequence>MSTNERVMKATPEKVWEILSDGWLYPLWVVGASRMRDVDETWPEVGAQLHHSVGSWPALIDDSTEVLECRPLRMLKLQARAWPTGEATVVLHLEPVGAETRIVMEENATSGPAALLPKPLQDPMLKWRNVEALRRLAYLCERR</sequence>
<dbReference type="AlphaFoldDB" id="A0A1H0I1G8"/>
<dbReference type="EMBL" id="FNIC01000007">
    <property type="protein sequence ID" value="SDO25235.1"/>
    <property type="molecule type" value="Genomic_DNA"/>
</dbReference>